<organism evidence="2 3">
    <name type="scientific">Oceanicola granulosus (strain ATCC BAA-861 / DSM 15982 / KCTC 12143 / HTCC2516)</name>
    <dbReference type="NCBI Taxonomy" id="314256"/>
    <lineage>
        <taxon>Bacteria</taxon>
        <taxon>Pseudomonadati</taxon>
        <taxon>Pseudomonadota</taxon>
        <taxon>Alphaproteobacteria</taxon>
        <taxon>Rhodobacterales</taxon>
        <taxon>Roseobacteraceae</taxon>
        <taxon>Oceanicola</taxon>
    </lineage>
</organism>
<evidence type="ECO:0000259" key="1">
    <source>
        <dbReference type="PROSITE" id="PS50146"/>
    </source>
</evidence>
<protein>
    <recommendedName>
        <fullName evidence="1">DAGKc domain-containing protein</fullName>
    </recommendedName>
</protein>
<dbReference type="HOGENOM" id="CLU_045532_5_1_5"/>
<dbReference type="PROSITE" id="PS50146">
    <property type="entry name" value="DAGK"/>
    <property type="match status" value="1"/>
</dbReference>
<dbReference type="AlphaFoldDB" id="Q2CJW0"/>
<name>Q2CJW0_OCEGH</name>
<keyword evidence="3" id="KW-1185">Reference proteome</keyword>
<reference evidence="2 3" key="1">
    <citation type="journal article" date="2010" name="J. Bacteriol.">
        <title>Genome sequences of Oceanicola granulosus HTCC2516(T) and Oceanicola batsensis HTCC2597(TDelta).</title>
        <authorList>
            <person name="Thrash J.C."/>
            <person name="Cho J.C."/>
            <person name="Vergin K.L."/>
            <person name="Giovannoni S.J."/>
        </authorList>
    </citation>
    <scope>NUCLEOTIDE SEQUENCE [LARGE SCALE GENOMIC DNA]</scope>
    <source>
        <strain evidence="3">ATCC BAA-861 / DSM 15982 / KCTC 12143 / HTCC2516</strain>
    </source>
</reference>
<accession>Q2CJW0</accession>
<evidence type="ECO:0000313" key="2">
    <source>
        <dbReference type="EMBL" id="EAR53029.1"/>
    </source>
</evidence>
<dbReference type="STRING" id="314256.OG2516_11216"/>
<dbReference type="GO" id="GO:0016301">
    <property type="term" value="F:kinase activity"/>
    <property type="evidence" value="ECO:0007669"/>
    <property type="project" value="InterPro"/>
</dbReference>
<dbReference type="SUPFAM" id="SSF111331">
    <property type="entry name" value="NAD kinase/diacylglycerol kinase-like"/>
    <property type="match status" value="1"/>
</dbReference>
<comment type="caution">
    <text evidence="2">The sequence shown here is derived from an EMBL/GenBank/DDBJ whole genome shotgun (WGS) entry which is preliminary data.</text>
</comment>
<dbReference type="eggNOG" id="COG1597">
    <property type="taxonomic scope" value="Bacteria"/>
</dbReference>
<dbReference type="Proteomes" id="UP000003635">
    <property type="component" value="Unassembled WGS sequence"/>
</dbReference>
<dbReference type="Pfam" id="PF00781">
    <property type="entry name" value="DAGK_cat"/>
    <property type="match status" value="1"/>
</dbReference>
<proteinExistence type="predicted"/>
<dbReference type="Gene3D" id="2.60.200.40">
    <property type="match status" value="1"/>
</dbReference>
<gene>
    <name evidence="2" type="ORF">OG2516_11216</name>
</gene>
<dbReference type="PANTHER" id="PTHR12358:SF54">
    <property type="entry name" value="SPHINGOSINE KINASE RELATED PROTEIN"/>
    <property type="match status" value="1"/>
</dbReference>
<dbReference type="InterPro" id="IPR001206">
    <property type="entry name" value="Diacylglycerol_kinase_cat_dom"/>
</dbReference>
<dbReference type="InterPro" id="IPR016064">
    <property type="entry name" value="NAD/diacylglycerol_kinase_sf"/>
</dbReference>
<dbReference type="InterPro" id="IPR017438">
    <property type="entry name" value="ATP-NAD_kinase_N"/>
</dbReference>
<evidence type="ECO:0000313" key="3">
    <source>
        <dbReference type="Proteomes" id="UP000003635"/>
    </source>
</evidence>
<dbReference type="OrthoDB" id="9815110at2"/>
<dbReference type="PANTHER" id="PTHR12358">
    <property type="entry name" value="SPHINGOSINE KINASE"/>
    <property type="match status" value="1"/>
</dbReference>
<feature type="domain" description="DAGKc" evidence="1">
    <location>
        <begin position="15"/>
        <end position="139"/>
    </location>
</feature>
<dbReference type="EMBL" id="AAOT01000001">
    <property type="protein sequence ID" value="EAR53029.1"/>
    <property type="molecule type" value="Genomic_DNA"/>
</dbReference>
<sequence>MHTPPETPRPSGSAPSEGPICLLVNPKSGRNSRDRAAIEAAGEVLGAQAHICEWKPDRPLRESIRSDASLVVSAGGDGTTCAVASEMLGTGIPMAVLPLGTFNFFARGLGYSEEPEEAARQILEGQARDIRIGTVNGQPFLNNASLGIYPTILRERESVYKRWGRRRIAAHWSVLRTFLKFKRPWEVTIDLGDGPRKRRTALIFVGRSAYQLERFGLKGVKAISDDKFAVLVAKAETRWDLFKLTARLTLRRIEEGRDYDFYQVPRMTLEVHKRRRVLIAYDGEKRWEEGPISFEMSRAPLRIVLPQAHEAT</sequence>
<dbReference type="SMART" id="SM00046">
    <property type="entry name" value="DAGKc"/>
    <property type="match status" value="1"/>
</dbReference>
<dbReference type="Gene3D" id="3.40.50.10330">
    <property type="entry name" value="Probable inorganic polyphosphate/atp-NAD kinase, domain 1"/>
    <property type="match status" value="1"/>
</dbReference>
<dbReference type="InterPro" id="IPR050187">
    <property type="entry name" value="Lipid_Phosphate_FormReg"/>
</dbReference>
<dbReference type="RefSeq" id="WP_007255763.1">
    <property type="nucleotide sequence ID" value="NZ_CH724107.1"/>
</dbReference>